<dbReference type="OrthoDB" id="3541030at2"/>
<dbReference type="AlphaFoldDB" id="A0A5M3XCG6"/>
<dbReference type="Proteomes" id="UP000377595">
    <property type="component" value="Unassembled WGS sequence"/>
</dbReference>
<comment type="caution">
    <text evidence="1">The sequence shown here is derived from an EMBL/GenBank/DDBJ whole genome shotgun (WGS) entry which is preliminary data.</text>
</comment>
<proteinExistence type="predicted"/>
<sequence>MRTELSPGPTASDLRRLEVLAVLGVAPRSGKSLNKNNPNANILTLAFGPEKQGMVTYMVLEDRRHVEILKVMWLGL</sequence>
<reference evidence="1 2" key="1">
    <citation type="submission" date="2019-10" db="EMBL/GenBank/DDBJ databases">
        <title>Whole genome shotgun sequence of Acrocarpospora pleiomorpha NBRC 16267.</title>
        <authorList>
            <person name="Ichikawa N."/>
            <person name="Kimura A."/>
            <person name="Kitahashi Y."/>
            <person name="Komaki H."/>
            <person name="Oguchi A."/>
        </authorList>
    </citation>
    <scope>NUCLEOTIDE SEQUENCE [LARGE SCALE GENOMIC DNA]</scope>
    <source>
        <strain evidence="1 2">NBRC 16267</strain>
    </source>
</reference>
<keyword evidence="2" id="KW-1185">Reference proteome</keyword>
<dbReference type="EMBL" id="BLAF01000009">
    <property type="protein sequence ID" value="GES18874.1"/>
    <property type="molecule type" value="Genomic_DNA"/>
</dbReference>
<evidence type="ECO:0000313" key="2">
    <source>
        <dbReference type="Proteomes" id="UP000377595"/>
    </source>
</evidence>
<protein>
    <submittedName>
        <fullName evidence="1">Uncharacterized protein</fullName>
    </submittedName>
</protein>
<evidence type="ECO:0000313" key="1">
    <source>
        <dbReference type="EMBL" id="GES18874.1"/>
    </source>
</evidence>
<accession>A0A5M3XCG6</accession>
<name>A0A5M3XCG6_9ACTN</name>
<organism evidence="1 2">
    <name type="scientific">Acrocarpospora pleiomorpha</name>
    <dbReference type="NCBI Taxonomy" id="90975"/>
    <lineage>
        <taxon>Bacteria</taxon>
        <taxon>Bacillati</taxon>
        <taxon>Actinomycetota</taxon>
        <taxon>Actinomycetes</taxon>
        <taxon>Streptosporangiales</taxon>
        <taxon>Streptosporangiaceae</taxon>
        <taxon>Acrocarpospora</taxon>
    </lineage>
</organism>
<gene>
    <name evidence="1" type="ORF">Aple_017690</name>
</gene>